<dbReference type="Pfam" id="PF00144">
    <property type="entry name" value="Beta-lactamase"/>
    <property type="match status" value="1"/>
</dbReference>
<dbReference type="EMBL" id="JAENRR010000086">
    <property type="protein sequence ID" value="MBK3519700.1"/>
    <property type="molecule type" value="Genomic_DNA"/>
</dbReference>
<evidence type="ECO:0000313" key="2">
    <source>
        <dbReference type="EMBL" id="MBK3519700.1"/>
    </source>
</evidence>
<dbReference type="InterPro" id="IPR001466">
    <property type="entry name" value="Beta-lactam-related"/>
</dbReference>
<dbReference type="PANTHER" id="PTHR46825">
    <property type="entry name" value="D-ALANYL-D-ALANINE-CARBOXYPEPTIDASE/ENDOPEPTIDASE AMPH"/>
    <property type="match status" value="1"/>
</dbReference>
<evidence type="ECO:0000259" key="1">
    <source>
        <dbReference type="Pfam" id="PF00144"/>
    </source>
</evidence>
<protein>
    <submittedName>
        <fullName evidence="2">Beta-lactamase family protein</fullName>
    </submittedName>
</protein>
<dbReference type="InterPro" id="IPR012338">
    <property type="entry name" value="Beta-lactam/transpept-like"/>
</dbReference>
<dbReference type="InterPro" id="IPR050491">
    <property type="entry name" value="AmpC-like"/>
</dbReference>
<sequence>MRTLITILFITKLSFGLYAQTSEDWSQLDAYFKLLEDNNKFMGGIAIYKGDERLYEYYSGLSSVKEERHANYQTRYRIGSVTKIFTAVMIFQLIEEGRLSLDTKLAEYYPQITNSGKITISHLLNHRSGLHEYTTQESFIGIKNKAWHKGELMGMIVNYPIDFEPGERARYSNTNYLLLGFIIERLNDESFSIQLENKITTPFLLTGTRYGGDINTAMYEANSYVFRNKQWEQLSETDMSIARGAGAIISTPRDLNVFAQALFQKRIISEASLDSLVTIDDGFGRGVFAYPYKDRFAWGHNGNIDGFQSHLSYFPDDSLSISVLGNGMSYPLNEIITTALNSCYGFEYELPVFSQKLANIPIEVLNNLEGNYVCPEYPVKISLVLKEERLYAQITGHEAFPLTQYENGSFRFEPIGMEIKFEGDLHSIIMGSFVLHQRGATFNFIKE</sequence>
<accession>A0ABS1HPU9</accession>
<proteinExistence type="predicted"/>
<gene>
    <name evidence="2" type="ORF">JIV24_20335</name>
</gene>
<reference evidence="2 3" key="1">
    <citation type="submission" date="2021-01" db="EMBL/GenBank/DDBJ databases">
        <title>Carboxyliciviraga sp.nov., isolated from coastal sediments.</title>
        <authorList>
            <person name="Lu D."/>
            <person name="Zhang T."/>
        </authorList>
    </citation>
    <scope>NUCLEOTIDE SEQUENCE [LARGE SCALE GENOMIC DNA]</scope>
    <source>
        <strain evidence="2 3">N1Y132</strain>
    </source>
</reference>
<organism evidence="2 3">
    <name type="scientific">Carboxylicivirga marina</name>
    <dbReference type="NCBI Taxonomy" id="2800988"/>
    <lineage>
        <taxon>Bacteria</taxon>
        <taxon>Pseudomonadati</taxon>
        <taxon>Bacteroidota</taxon>
        <taxon>Bacteroidia</taxon>
        <taxon>Marinilabiliales</taxon>
        <taxon>Marinilabiliaceae</taxon>
        <taxon>Carboxylicivirga</taxon>
    </lineage>
</organism>
<dbReference type="Gene3D" id="3.40.710.10">
    <property type="entry name" value="DD-peptidase/beta-lactamase superfamily"/>
    <property type="match status" value="1"/>
</dbReference>
<evidence type="ECO:0000313" key="3">
    <source>
        <dbReference type="Proteomes" id="UP000605676"/>
    </source>
</evidence>
<dbReference type="PANTHER" id="PTHR46825:SF7">
    <property type="entry name" value="D-ALANYL-D-ALANINE CARBOXYPEPTIDASE"/>
    <property type="match status" value="1"/>
</dbReference>
<dbReference type="SUPFAM" id="SSF56601">
    <property type="entry name" value="beta-lactamase/transpeptidase-like"/>
    <property type="match status" value="1"/>
</dbReference>
<comment type="caution">
    <text evidence="2">The sequence shown here is derived from an EMBL/GenBank/DDBJ whole genome shotgun (WGS) entry which is preliminary data.</text>
</comment>
<dbReference type="RefSeq" id="WP_200466918.1">
    <property type="nucleotide sequence ID" value="NZ_JAENRR010000086.1"/>
</dbReference>
<name>A0ABS1HPU9_9BACT</name>
<dbReference type="Proteomes" id="UP000605676">
    <property type="component" value="Unassembled WGS sequence"/>
</dbReference>
<keyword evidence="3" id="KW-1185">Reference proteome</keyword>
<feature type="domain" description="Beta-lactamase-related" evidence="1">
    <location>
        <begin position="45"/>
        <end position="330"/>
    </location>
</feature>